<protein>
    <submittedName>
        <fullName evidence="2">Uncharacterized protein</fullName>
    </submittedName>
</protein>
<sequence length="389" mass="40124">MRLVRLGDAQSAVAADVKAALASWGGGDAVLGGVALAGYLPPGRPRPVDTILLLPNAVVVIAGVDLPDPAMRLDAPVTGQWKIDGWPLVGPDPTVNPAAEAVGVAEAVAEAVRDTGLPVRLILAVGPYVGQVTQPQMDLDRGIRVLHPMPTTLLAAVRDVAGSAPALTAEQAGGLLIHLCPDERFTTDELIAEGFAVAKAAPAEPPARKRRRWLPIGAAALIGALAVGSIVAALATTGGSAPATPQAAAGYTKIATVDDGSHCAEHAYGDVQVWLSRNQCVDLRRWSYRAEDTGTPAGVAVAEIRFVGPEPAAEFQSLAEQPGTGGITELVKERPWPGGPASFDRAAFTSNRAGGTVRLVETVWIGRPSAADDPALRAIAERTLNLALS</sequence>
<proteinExistence type="predicted"/>
<dbReference type="Proteomes" id="UP000585638">
    <property type="component" value="Unassembled WGS sequence"/>
</dbReference>
<keyword evidence="1" id="KW-0812">Transmembrane</keyword>
<comment type="caution">
    <text evidence="2">The sequence shown here is derived from an EMBL/GenBank/DDBJ whole genome shotgun (WGS) entry which is preliminary data.</text>
</comment>
<keyword evidence="1" id="KW-1133">Transmembrane helix</keyword>
<evidence type="ECO:0000256" key="1">
    <source>
        <dbReference type="SAM" id="Phobius"/>
    </source>
</evidence>
<keyword evidence="3" id="KW-1185">Reference proteome</keyword>
<organism evidence="2 3">
    <name type="scientific">Kutzneria kofuensis</name>
    <dbReference type="NCBI Taxonomy" id="103725"/>
    <lineage>
        <taxon>Bacteria</taxon>
        <taxon>Bacillati</taxon>
        <taxon>Actinomycetota</taxon>
        <taxon>Actinomycetes</taxon>
        <taxon>Pseudonocardiales</taxon>
        <taxon>Pseudonocardiaceae</taxon>
        <taxon>Kutzneria</taxon>
    </lineage>
</organism>
<dbReference type="AlphaFoldDB" id="A0A7W9KDE6"/>
<accession>A0A7W9KDE6</accession>
<name>A0A7W9KDE6_9PSEU</name>
<feature type="transmembrane region" description="Helical" evidence="1">
    <location>
        <begin position="213"/>
        <end position="235"/>
    </location>
</feature>
<dbReference type="EMBL" id="JACHIR010000001">
    <property type="protein sequence ID" value="MBB5890548.1"/>
    <property type="molecule type" value="Genomic_DNA"/>
</dbReference>
<evidence type="ECO:0000313" key="3">
    <source>
        <dbReference type="Proteomes" id="UP000585638"/>
    </source>
</evidence>
<evidence type="ECO:0000313" key="2">
    <source>
        <dbReference type="EMBL" id="MBB5890548.1"/>
    </source>
</evidence>
<reference evidence="2 3" key="1">
    <citation type="submission" date="2020-08" db="EMBL/GenBank/DDBJ databases">
        <title>Sequencing the genomes of 1000 actinobacteria strains.</title>
        <authorList>
            <person name="Klenk H.-P."/>
        </authorList>
    </citation>
    <scope>NUCLEOTIDE SEQUENCE [LARGE SCALE GENOMIC DNA]</scope>
    <source>
        <strain evidence="2 3">DSM 43851</strain>
    </source>
</reference>
<keyword evidence="1" id="KW-0472">Membrane</keyword>
<dbReference type="RefSeq" id="WP_184860082.1">
    <property type="nucleotide sequence ID" value="NZ_BAAAWY010000064.1"/>
</dbReference>
<gene>
    <name evidence="2" type="ORF">BJ998_001744</name>
</gene>